<name>A0ABS2DR22_9BURK</name>
<keyword evidence="2" id="KW-1133">Transmembrane helix</keyword>
<dbReference type="RefSeq" id="WP_205101544.1">
    <property type="nucleotide sequence ID" value="NZ_JACJJC010000001.1"/>
</dbReference>
<evidence type="ECO:0000256" key="1">
    <source>
        <dbReference type="SAM" id="MobiDB-lite"/>
    </source>
</evidence>
<dbReference type="InterPro" id="IPR007730">
    <property type="entry name" value="SPOR-like_dom"/>
</dbReference>
<dbReference type="PANTHER" id="PTHR38687:SF1">
    <property type="entry name" value="CELL DIVISION PROTEIN DEDD"/>
    <property type="match status" value="1"/>
</dbReference>
<dbReference type="Pfam" id="PF05036">
    <property type="entry name" value="SPOR"/>
    <property type="match status" value="1"/>
</dbReference>
<feature type="compositionally biased region" description="Low complexity" evidence="1">
    <location>
        <begin position="70"/>
        <end position="81"/>
    </location>
</feature>
<reference evidence="4 5" key="1">
    <citation type="journal article" date="2021" name="Sci. Rep.">
        <title>The distribution of antibiotic resistance genes in chicken gut microbiota commensals.</title>
        <authorList>
            <person name="Juricova H."/>
            <person name="Matiasovicova J."/>
            <person name="Kubasova T."/>
            <person name="Cejkova D."/>
            <person name="Rychlik I."/>
        </authorList>
    </citation>
    <scope>NUCLEOTIDE SEQUENCE [LARGE SCALE GENOMIC DNA]</scope>
    <source>
        <strain evidence="4 5">An829</strain>
    </source>
</reference>
<comment type="caution">
    <text evidence="4">The sequence shown here is derived from an EMBL/GenBank/DDBJ whole genome shotgun (WGS) entry which is preliminary data.</text>
</comment>
<feature type="domain" description="SPOR" evidence="3">
    <location>
        <begin position="115"/>
        <end position="189"/>
    </location>
</feature>
<feature type="region of interest" description="Disordered" evidence="1">
    <location>
        <begin position="59"/>
        <end position="111"/>
    </location>
</feature>
<evidence type="ECO:0000259" key="3">
    <source>
        <dbReference type="PROSITE" id="PS51724"/>
    </source>
</evidence>
<dbReference type="Proteomes" id="UP000715095">
    <property type="component" value="Unassembled WGS sequence"/>
</dbReference>
<keyword evidence="2" id="KW-0472">Membrane</keyword>
<evidence type="ECO:0000256" key="2">
    <source>
        <dbReference type="SAM" id="Phobius"/>
    </source>
</evidence>
<sequence>MAKSGFATGFAGFLIGVVTGLGIAAGAAVFITKSPVPFVDKVDKVTADVDPAQKLAGGVDPNARLNQMGESQSAQSEAEAATGGVKTVDVSSPKGAAADEKPLRDAAGKAVEPGHVTPATYWVQIGAYAKKNDAETNAASLAMMGIGAQVSQSGAFWRVRVGPFDDRAAAQEALESLADQGHKPVITQQK</sequence>
<evidence type="ECO:0000313" key="4">
    <source>
        <dbReference type="EMBL" id="MBM6703165.1"/>
    </source>
</evidence>
<protein>
    <submittedName>
        <fullName evidence="4">SPOR domain-containing protein</fullName>
    </submittedName>
</protein>
<keyword evidence="5" id="KW-1185">Reference proteome</keyword>
<dbReference type="PROSITE" id="PS51724">
    <property type="entry name" value="SPOR"/>
    <property type="match status" value="1"/>
</dbReference>
<keyword evidence="2" id="KW-0812">Transmembrane</keyword>
<evidence type="ECO:0000313" key="5">
    <source>
        <dbReference type="Proteomes" id="UP000715095"/>
    </source>
</evidence>
<dbReference type="EMBL" id="JACJJC010000001">
    <property type="protein sequence ID" value="MBM6703165.1"/>
    <property type="molecule type" value="Genomic_DNA"/>
</dbReference>
<dbReference type="InterPro" id="IPR052521">
    <property type="entry name" value="Cell_div_SPOR-domain"/>
</dbReference>
<dbReference type="SUPFAM" id="SSF110997">
    <property type="entry name" value="Sporulation related repeat"/>
    <property type="match status" value="1"/>
</dbReference>
<proteinExistence type="predicted"/>
<feature type="compositionally biased region" description="Basic and acidic residues" evidence="1">
    <location>
        <begin position="97"/>
        <end position="107"/>
    </location>
</feature>
<feature type="transmembrane region" description="Helical" evidence="2">
    <location>
        <begin position="6"/>
        <end position="31"/>
    </location>
</feature>
<dbReference type="PANTHER" id="PTHR38687">
    <property type="entry name" value="CELL DIVISION PROTEIN DEDD-RELATED"/>
    <property type="match status" value="1"/>
</dbReference>
<dbReference type="Gene3D" id="3.30.70.1070">
    <property type="entry name" value="Sporulation related repeat"/>
    <property type="match status" value="1"/>
</dbReference>
<accession>A0ABS2DR22</accession>
<gene>
    <name evidence="4" type="ORF">H6A60_01365</name>
</gene>
<organism evidence="4 5">
    <name type="scientific">Sutterella massiliensis</name>
    <dbReference type="NCBI Taxonomy" id="1816689"/>
    <lineage>
        <taxon>Bacteria</taxon>
        <taxon>Pseudomonadati</taxon>
        <taxon>Pseudomonadota</taxon>
        <taxon>Betaproteobacteria</taxon>
        <taxon>Burkholderiales</taxon>
        <taxon>Sutterellaceae</taxon>
        <taxon>Sutterella</taxon>
    </lineage>
</organism>
<dbReference type="InterPro" id="IPR036680">
    <property type="entry name" value="SPOR-like_sf"/>
</dbReference>